<proteinExistence type="predicted"/>
<organism evidence="1 2">
    <name type="scientific">Spirosoma validum</name>
    <dbReference type="NCBI Taxonomy" id="2771355"/>
    <lineage>
        <taxon>Bacteria</taxon>
        <taxon>Pseudomonadati</taxon>
        <taxon>Bacteroidota</taxon>
        <taxon>Cytophagia</taxon>
        <taxon>Cytophagales</taxon>
        <taxon>Cytophagaceae</taxon>
        <taxon>Spirosoma</taxon>
    </lineage>
</organism>
<reference evidence="1" key="1">
    <citation type="submission" date="2020-09" db="EMBL/GenBank/DDBJ databases">
        <authorList>
            <person name="Kim M.K."/>
        </authorList>
    </citation>
    <scope>NUCLEOTIDE SEQUENCE</scope>
    <source>
        <strain evidence="1">BT704</strain>
    </source>
</reference>
<evidence type="ECO:0000313" key="1">
    <source>
        <dbReference type="EMBL" id="MBD2753111.1"/>
    </source>
</evidence>
<name>A0A927B066_9BACT</name>
<evidence type="ECO:0000313" key="2">
    <source>
        <dbReference type="Proteomes" id="UP000653797"/>
    </source>
</evidence>
<dbReference type="AlphaFoldDB" id="A0A927B066"/>
<sequence>MVKTLSILKETLGWEFASVPNRNSIENWVKKSGYFIYKEPPGSIGENEGDYAMIVDESMMIGSEKMLLTLGIKAEKTEPLATTHQDVCVLNISVQPSWNSQKIAQDLAKSIQKLGVSPRYIISDNGSSLSKAIRDSGCVHIRDVGHTLGMLLERVYKNDPEFIAYMKEVSQVRFREIMKPIAYLLPPKQRTLARFLNLSPICAWSVRMLQHFHTLTSHEQQIFSFIPRYGSFIEELTEVIDCINQLQRELKQKGICRKTAQTCRSIIGRHLNCNNERTRQLIHAIDRYLSEESGKSRAEGPSWHASSDVIESLIGMYKAKKSPNPLYGVTGFVQVMPLYTYLGSATAAPFNFKKSLENVFLKDIQQWERNNLTENLVIKRTKKLQSA</sequence>
<accession>A0A927B066</accession>
<dbReference type="EMBL" id="JACXAA010000003">
    <property type="protein sequence ID" value="MBD2753111.1"/>
    <property type="molecule type" value="Genomic_DNA"/>
</dbReference>
<comment type="caution">
    <text evidence="1">The sequence shown here is derived from an EMBL/GenBank/DDBJ whole genome shotgun (WGS) entry which is preliminary data.</text>
</comment>
<protein>
    <submittedName>
        <fullName evidence="1">Uncharacterized protein</fullName>
    </submittedName>
</protein>
<dbReference type="Proteomes" id="UP000653797">
    <property type="component" value="Unassembled WGS sequence"/>
</dbReference>
<gene>
    <name evidence="1" type="ORF">IC230_09455</name>
</gene>
<dbReference type="RefSeq" id="WP_191038748.1">
    <property type="nucleotide sequence ID" value="NZ_JACXAA010000003.1"/>
</dbReference>
<keyword evidence="2" id="KW-1185">Reference proteome</keyword>